<reference evidence="1 2" key="1">
    <citation type="submission" date="2018-11" db="EMBL/GenBank/DDBJ databases">
        <title>Species Designations Belie Phenotypic and Genotypic Heterogeneity in Oral Streptococci.</title>
        <authorList>
            <person name="Velsko I."/>
        </authorList>
    </citation>
    <scope>NUCLEOTIDE SEQUENCE [LARGE SCALE GENOMIC DNA]</scope>
    <source>
        <strain evidence="1 2">BCC63</strain>
    </source>
</reference>
<gene>
    <name evidence="1" type="ORF">D8863_09860</name>
</gene>
<dbReference type="RefSeq" id="WP_125441840.1">
    <property type="nucleotide sequence ID" value="NZ_RJNJ01000019.1"/>
</dbReference>
<protein>
    <submittedName>
        <fullName evidence="1">Uncharacterized protein</fullName>
    </submittedName>
</protein>
<evidence type="ECO:0000313" key="1">
    <source>
        <dbReference type="EMBL" id="RSI64150.1"/>
    </source>
</evidence>
<dbReference type="Proteomes" id="UP000267593">
    <property type="component" value="Unassembled WGS sequence"/>
</dbReference>
<organism evidence="1 2">
    <name type="scientific">Streptococcus oralis</name>
    <dbReference type="NCBI Taxonomy" id="1303"/>
    <lineage>
        <taxon>Bacteria</taxon>
        <taxon>Bacillati</taxon>
        <taxon>Bacillota</taxon>
        <taxon>Bacilli</taxon>
        <taxon>Lactobacillales</taxon>
        <taxon>Streptococcaceae</taxon>
        <taxon>Streptococcus</taxon>
    </lineage>
</organism>
<proteinExistence type="predicted"/>
<comment type="caution">
    <text evidence="1">The sequence shown here is derived from an EMBL/GenBank/DDBJ whole genome shotgun (WGS) entry which is preliminary data.</text>
</comment>
<name>A0A3R9JQB0_STROR</name>
<sequence>MRQNARLAASKTQSYQGFASFMGVEMSVEESEGVSPLSEALLMRERKRTWFTCINWSRRFLKRKMDRGKKRA</sequence>
<dbReference type="AlphaFoldDB" id="A0A3R9JQB0"/>
<accession>A0A3R9JQB0</accession>
<evidence type="ECO:0000313" key="2">
    <source>
        <dbReference type="Proteomes" id="UP000267593"/>
    </source>
</evidence>
<dbReference type="EMBL" id="RJNJ01000019">
    <property type="protein sequence ID" value="RSI64150.1"/>
    <property type="molecule type" value="Genomic_DNA"/>
</dbReference>